<keyword evidence="11" id="KW-1185">Reference proteome</keyword>
<protein>
    <recommendedName>
        <fullName evidence="9">MACPF domain-containing protein</fullName>
    </recommendedName>
</protein>
<dbReference type="PROSITE" id="PS51412">
    <property type="entry name" value="MACPF_2"/>
    <property type="match status" value="1"/>
</dbReference>
<dbReference type="Pfam" id="PF01823">
    <property type="entry name" value="MACPF"/>
    <property type="match status" value="1"/>
</dbReference>
<keyword evidence="8" id="KW-0732">Signal</keyword>
<evidence type="ECO:0000313" key="11">
    <source>
        <dbReference type="Proteomes" id="UP000257200"/>
    </source>
</evidence>
<comment type="similarity">
    <text evidence="3">Belongs to the complement C6/C7/C8/C9 family.</text>
</comment>
<evidence type="ECO:0000256" key="4">
    <source>
        <dbReference type="ARBA" id="ARBA00022525"/>
    </source>
</evidence>
<dbReference type="InterPro" id="IPR020863">
    <property type="entry name" value="MACPF_CS"/>
</dbReference>
<organism evidence="10 11">
    <name type="scientific">Acanthochromis polyacanthus</name>
    <name type="common">spiny chromis</name>
    <dbReference type="NCBI Taxonomy" id="80966"/>
    <lineage>
        <taxon>Eukaryota</taxon>
        <taxon>Metazoa</taxon>
        <taxon>Chordata</taxon>
        <taxon>Craniata</taxon>
        <taxon>Vertebrata</taxon>
        <taxon>Euteleostomi</taxon>
        <taxon>Actinopterygii</taxon>
        <taxon>Neopterygii</taxon>
        <taxon>Teleostei</taxon>
        <taxon>Neoteleostei</taxon>
        <taxon>Acanthomorphata</taxon>
        <taxon>Ovalentaria</taxon>
        <taxon>Pomacentridae</taxon>
        <taxon>Acanthochromis</taxon>
    </lineage>
</organism>
<comment type="subcellular location">
    <subcellularLocation>
        <location evidence="1">Membrane</location>
    </subcellularLocation>
    <subcellularLocation>
        <location evidence="2">Secreted</location>
    </subcellularLocation>
</comment>
<dbReference type="GO" id="GO:0022829">
    <property type="term" value="F:wide pore channel activity"/>
    <property type="evidence" value="ECO:0007669"/>
    <property type="project" value="TreeGrafter"/>
</dbReference>
<name>A0A3Q1G1C9_9TELE</name>
<dbReference type="PANTHER" id="PTHR46096">
    <property type="entry name" value="PERFORIN-1"/>
    <property type="match status" value="1"/>
</dbReference>
<feature type="domain" description="MACPF" evidence="9">
    <location>
        <begin position="27"/>
        <end position="360"/>
    </location>
</feature>
<proteinExistence type="inferred from homology"/>
<sequence>MLSSSAPLYLSLLLFLSQHSPVLSCRTETSRQCGWAPFVPGHNLVGVGFDVATLQRKGAYVVDVKTDRTPAGTCRLCSNPLQGNKLQKLSGCRRLQKYKVATNSHHYMVEHQSSCPPFLQYGLDLTKFIGMEVGGTRSSPYRFAYSTSRDDHYTFSTHRINCIHYSYRLSHRPILSADFKRDLARLPSYSSYRYRRFIDTYGTHYIRQVYLGGRFRRVTATRTCLSRLNGLSSYLVCSTCLVKYIHCLGKLRPSTSPRFCHSVLQNQDYSTRFSSGLHKHYTEMVGGRGWDGELSLNHTNSLGYQKWLKTLKDVPSVVRYDLRPLYELVPFQSQKTRLKAAIEQYLRASGIRSPKPRYCGQVNLDSNCCPRQARRGRLVVTIVSAWNTNGDPRTVKNKYNFHENTINTTYYMFNFCSHCLKVYTSLGLKIEFWNEVLGRHTRLGSCTMHLKQGTRTFSCTSKRSGIYIRYSLTCDNRLTGDKCEHYKPSPN</sequence>
<evidence type="ECO:0000256" key="2">
    <source>
        <dbReference type="ARBA" id="ARBA00004613"/>
    </source>
</evidence>
<dbReference type="InterPro" id="IPR001862">
    <property type="entry name" value="MAC_perforin"/>
</dbReference>
<dbReference type="GeneTree" id="ENSGT00990000204057"/>
<dbReference type="GO" id="GO:0005576">
    <property type="term" value="C:extracellular region"/>
    <property type="evidence" value="ECO:0007669"/>
    <property type="project" value="UniProtKB-SubCell"/>
</dbReference>
<keyword evidence="4" id="KW-0964">Secreted</keyword>
<evidence type="ECO:0000256" key="1">
    <source>
        <dbReference type="ARBA" id="ARBA00004370"/>
    </source>
</evidence>
<reference evidence="10" key="2">
    <citation type="submission" date="2025-09" db="UniProtKB">
        <authorList>
            <consortium name="Ensembl"/>
        </authorList>
    </citation>
    <scope>IDENTIFICATION</scope>
</reference>
<dbReference type="Ensembl" id="ENSAPOT00000008732.1">
    <property type="protein sequence ID" value="ENSAPOP00000024441.1"/>
    <property type="gene ID" value="ENSAPOG00000006885.1"/>
</dbReference>
<evidence type="ECO:0000256" key="7">
    <source>
        <dbReference type="ARBA" id="ARBA00023157"/>
    </source>
</evidence>
<evidence type="ECO:0000259" key="9">
    <source>
        <dbReference type="PROSITE" id="PS51412"/>
    </source>
</evidence>
<feature type="signal peptide" evidence="8">
    <location>
        <begin position="1"/>
        <end position="24"/>
    </location>
</feature>
<dbReference type="PROSITE" id="PS00279">
    <property type="entry name" value="MACPF_1"/>
    <property type="match status" value="1"/>
</dbReference>
<dbReference type="SMART" id="SM00457">
    <property type="entry name" value="MACPF"/>
    <property type="match status" value="1"/>
</dbReference>
<dbReference type="InParanoid" id="A0A3Q1G1C9"/>
<evidence type="ECO:0000256" key="5">
    <source>
        <dbReference type="ARBA" id="ARBA00022852"/>
    </source>
</evidence>
<dbReference type="PANTHER" id="PTHR46096:SF1">
    <property type="entry name" value="PERFORIN 1.5"/>
    <property type="match status" value="1"/>
</dbReference>
<dbReference type="GO" id="GO:0001771">
    <property type="term" value="P:immunological synapse formation"/>
    <property type="evidence" value="ECO:0007669"/>
    <property type="project" value="TreeGrafter"/>
</dbReference>
<feature type="chain" id="PRO_5018635814" description="MACPF domain-containing protein" evidence="8">
    <location>
        <begin position="25"/>
        <end position="491"/>
    </location>
</feature>
<accession>A0A3Q1G1C9</accession>
<dbReference type="GO" id="GO:0005579">
    <property type="term" value="C:membrane attack complex"/>
    <property type="evidence" value="ECO:0007669"/>
    <property type="project" value="InterPro"/>
</dbReference>
<dbReference type="AlphaFoldDB" id="A0A3Q1G1C9"/>
<evidence type="ECO:0000313" key="10">
    <source>
        <dbReference type="Ensembl" id="ENSAPOP00000024441.1"/>
    </source>
</evidence>
<keyword evidence="6" id="KW-0472">Membrane</keyword>
<reference evidence="10" key="1">
    <citation type="submission" date="2025-08" db="UniProtKB">
        <authorList>
            <consortium name="Ensembl"/>
        </authorList>
    </citation>
    <scope>IDENTIFICATION</scope>
</reference>
<evidence type="ECO:0000256" key="3">
    <source>
        <dbReference type="ARBA" id="ARBA00009214"/>
    </source>
</evidence>
<evidence type="ECO:0000256" key="8">
    <source>
        <dbReference type="SAM" id="SignalP"/>
    </source>
</evidence>
<dbReference type="GO" id="GO:0031640">
    <property type="term" value="P:killing of cells of another organism"/>
    <property type="evidence" value="ECO:0007669"/>
    <property type="project" value="UniProtKB-KW"/>
</dbReference>
<dbReference type="GO" id="GO:0051607">
    <property type="term" value="P:defense response to virus"/>
    <property type="evidence" value="ECO:0007669"/>
    <property type="project" value="TreeGrafter"/>
</dbReference>
<dbReference type="GO" id="GO:0001913">
    <property type="term" value="P:T cell mediated cytotoxicity"/>
    <property type="evidence" value="ECO:0007669"/>
    <property type="project" value="TreeGrafter"/>
</dbReference>
<dbReference type="InterPro" id="IPR020864">
    <property type="entry name" value="MACPF"/>
</dbReference>
<dbReference type="InterPro" id="IPR052784">
    <property type="entry name" value="Perforin-1_pore-forming"/>
</dbReference>
<keyword evidence="7" id="KW-1015">Disulfide bond</keyword>
<keyword evidence="5" id="KW-0204">Cytolysis</keyword>
<dbReference type="PRINTS" id="PR00764">
    <property type="entry name" value="COMPLEMENTC9"/>
</dbReference>
<evidence type="ECO:0000256" key="6">
    <source>
        <dbReference type="ARBA" id="ARBA00023136"/>
    </source>
</evidence>
<dbReference type="Proteomes" id="UP000257200">
    <property type="component" value="Unplaced"/>
</dbReference>